<protein>
    <submittedName>
        <fullName evidence="1">DUF1489 family protein</fullName>
    </submittedName>
</protein>
<accession>A0A845A7J4</accession>
<keyword evidence="2" id="KW-1185">Reference proteome</keyword>
<evidence type="ECO:0000313" key="2">
    <source>
        <dbReference type="Proteomes" id="UP000460561"/>
    </source>
</evidence>
<evidence type="ECO:0000313" key="1">
    <source>
        <dbReference type="EMBL" id="MXP24536.1"/>
    </source>
</evidence>
<dbReference type="Proteomes" id="UP000460561">
    <property type="component" value="Unassembled WGS sequence"/>
</dbReference>
<reference evidence="1 2" key="1">
    <citation type="submission" date="2019-12" db="EMBL/GenBank/DDBJ databases">
        <title>Genomic-based taxomic classification of the family Erythrobacteraceae.</title>
        <authorList>
            <person name="Xu L."/>
        </authorList>
    </citation>
    <scope>NUCLEOTIDE SEQUENCE [LARGE SCALE GENOMIC DNA]</scope>
    <source>
        <strain evidence="1 2">DSM 18604</strain>
    </source>
</reference>
<organism evidence="1 2">
    <name type="scientific">Altericroceibacterium indicum</name>
    <dbReference type="NCBI Taxonomy" id="374177"/>
    <lineage>
        <taxon>Bacteria</taxon>
        <taxon>Pseudomonadati</taxon>
        <taxon>Pseudomonadota</taxon>
        <taxon>Alphaproteobacteria</taxon>
        <taxon>Sphingomonadales</taxon>
        <taxon>Erythrobacteraceae</taxon>
        <taxon>Altericroceibacterium</taxon>
    </lineage>
</organism>
<dbReference type="InterPro" id="IPR008320">
    <property type="entry name" value="UCP032025"/>
</dbReference>
<dbReference type="PIRSF" id="PIRSF032025">
    <property type="entry name" value="UCP032025"/>
    <property type="match status" value="1"/>
</dbReference>
<comment type="caution">
    <text evidence="1">The sequence shown here is derived from an EMBL/GenBank/DDBJ whole genome shotgun (WGS) entry which is preliminary data.</text>
</comment>
<dbReference type="RefSeq" id="WP_160737765.1">
    <property type="nucleotide sequence ID" value="NZ_WTYQ01000001.1"/>
</dbReference>
<proteinExistence type="predicted"/>
<dbReference type="OrthoDB" id="9798292at2"/>
<gene>
    <name evidence="1" type="ORF">GRI39_00530</name>
</gene>
<dbReference type="Pfam" id="PF07370">
    <property type="entry name" value="DUF1489"/>
    <property type="match status" value="1"/>
</dbReference>
<dbReference type="EMBL" id="WTYQ01000001">
    <property type="protein sequence ID" value="MXP24536.1"/>
    <property type="molecule type" value="Genomic_DNA"/>
</dbReference>
<name>A0A845A7J4_9SPHN</name>
<sequence>MPLHMTKIAFGIAHLDQLRERLETRAEEWGGGETRIVTRYLPKRHEEMLDGSLYWILDHTLVARSPILGFEQRSEDGRWWVRLSPKLIPVEGKPKRAHQGWRYLNDDNAPPDLPDGATNAEALPGKMLNELHRLGLV</sequence>
<dbReference type="AlphaFoldDB" id="A0A845A7J4"/>